<comment type="caution">
    <text evidence="1">The sequence shown here is derived from an EMBL/GenBank/DDBJ whole genome shotgun (WGS) entry which is preliminary data.</text>
</comment>
<dbReference type="Proteomes" id="UP000824110">
    <property type="component" value="Unassembled WGS sequence"/>
</dbReference>
<reference evidence="1" key="2">
    <citation type="journal article" date="2021" name="PeerJ">
        <title>Extensive microbial diversity within the chicken gut microbiome revealed by metagenomics and culture.</title>
        <authorList>
            <person name="Gilroy R."/>
            <person name="Ravi A."/>
            <person name="Getino M."/>
            <person name="Pursley I."/>
            <person name="Horton D.L."/>
            <person name="Alikhan N.F."/>
            <person name="Baker D."/>
            <person name="Gharbi K."/>
            <person name="Hall N."/>
            <person name="Watson M."/>
            <person name="Adriaenssens E.M."/>
            <person name="Foster-Nyarko E."/>
            <person name="Jarju S."/>
            <person name="Secka A."/>
            <person name="Antonio M."/>
            <person name="Oren A."/>
            <person name="Chaudhuri R.R."/>
            <person name="La Ragione R."/>
            <person name="Hildebrand F."/>
            <person name="Pallen M.J."/>
        </authorList>
    </citation>
    <scope>NUCLEOTIDE SEQUENCE</scope>
    <source>
        <strain evidence="1">CHK195-12923</strain>
    </source>
</reference>
<sequence>MNYILRKTDFPKYSFKEWEADLSDGTFFGIAGADGASPAFSAVALTQANVPASAQGIYFTKNGNLYLLSDGTLYRSTRAVNNFFEYAVGFSSSPCFIEVCEDGEDYAMVTDGVKAFKGDATSVSPVATIPVKYGAVMYSRVFGVDTADGRVVRWSVPGRARNWTESLDGAGYVRLDVERGEVLTIVVFKERLIAVRKFGLTVIRAYGDAEDFRVSLSDTTTDEITDGTAAVCAGKLFFFTKSGLYAYGGTSVERFAAEGLRGFTATCGAACGNTYYAAGTLDGEGVIACIDGESGAVCYIKKQASCICACGRVFFFSDGLYELVPKAAGGVWASGFTDLGSAGKKYLKRLYVGGNCQKITVRTDGKVRVCDVIDGRAEVNLQGERFTFEAECSELPEYLKVVFLKRG</sequence>
<organism evidence="1 2">
    <name type="scientific">Candidatus Coproplasma excrementigallinarum</name>
    <dbReference type="NCBI Taxonomy" id="2840747"/>
    <lineage>
        <taxon>Bacteria</taxon>
        <taxon>Bacillati</taxon>
        <taxon>Bacillota</taxon>
        <taxon>Clostridia</taxon>
        <taxon>Eubacteriales</taxon>
        <taxon>Candidatus Coproplasma</taxon>
    </lineage>
</organism>
<protein>
    <submittedName>
        <fullName evidence="1">Uncharacterized protein</fullName>
    </submittedName>
</protein>
<evidence type="ECO:0000313" key="2">
    <source>
        <dbReference type="Proteomes" id="UP000824110"/>
    </source>
</evidence>
<dbReference type="SUPFAM" id="SSF50969">
    <property type="entry name" value="YVTN repeat-like/Quinoprotein amine dehydrogenase"/>
    <property type="match status" value="1"/>
</dbReference>
<gene>
    <name evidence="1" type="ORF">IAB69_03870</name>
</gene>
<dbReference type="EMBL" id="DVNE01000037">
    <property type="protein sequence ID" value="HIU61767.1"/>
    <property type="molecule type" value="Genomic_DNA"/>
</dbReference>
<dbReference type="AlphaFoldDB" id="A0A9D1MKH2"/>
<evidence type="ECO:0000313" key="1">
    <source>
        <dbReference type="EMBL" id="HIU61767.1"/>
    </source>
</evidence>
<name>A0A9D1MKH2_9FIRM</name>
<accession>A0A9D1MKH2</accession>
<proteinExistence type="predicted"/>
<reference evidence="1" key="1">
    <citation type="submission" date="2020-10" db="EMBL/GenBank/DDBJ databases">
        <authorList>
            <person name="Gilroy R."/>
        </authorList>
    </citation>
    <scope>NUCLEOTIDE SEQUENCE</scope>
    <source>
        <strain evidence="1">CHK195-12923</strain>
    </source>
</reference>
<dbReference type="InterPro" id="IPR011044">
    <property type="entry name" value="Quino_amine_DH_bsu"/>
</dbReference>